<dbReference type="Gene3D" id="3.10.310.70">
    <property type="match status" value="1"/>
</dbReference>
<dbReference type="PANTHER" id="PTHR22642">
    <property type="entry name" value="IMIDAZOLONEPROPIONASE"/>
    <property type="match status" value="1"/>
</dbReference>
<dbReference type="PANTHER" id="PTHR22642:SF2">
    <property type="entry name" value="PROTEIN LONG AFTER FAR-RED 3"/>
    <property type="match status" value="1"/>
</dbReference>
<dbReference type="SUPFAM" id="SSF51556">
    <property type="entry name" value="Metallo-dependent hydrolases"/>
    <property type="match status" value="1"/>
</dbReference>
<accession>A0ABY4FYU1</accession>
<evidence type="ECO:0000259" key="1">
    <source>
        <dbReference type="Pfam" id="PF07969"/>
    </source>
</evidence>
<dbReference type="Pfam" id="PF07969">
    <property type="entry name" value="Amidohydro_3"/>
    <property type="match status" value="1"/>
</dbReference>
<proteinExistence type="predicted"/>
<name>A0ABY4FYU1_9MICO</name>
<reference evidence="2 3" key="1">
    <citation type="submission" date="2022-04" db="EMBL/GenBank/DDBJ databases">
        <title>Leucobacter sp. isolated from rhizosphere of onion.</title>
        <authorList>
            <person name="Won M."/>
            <person name="Lee C.-M."/>
            <person name="Woen H.-Y."/>
            <person name="Kwon S.-W."/>
        </authorList>
    </citation>
    <scope>NUCLEOTIDE SEQUENCE [LARGE SCALE GENOMIC DNA]</scope>
    <source>
        <strain evidence="2 3">H25R-14</strain>
    </source>
</reference>
<evidence type="ECO:0000313" key="2">
    <source>
        <dbReference type="EMBL" id="UOQ61466.1"/>
    </source>
</evidence>
<dbReference type="InterPro" id="IPR011059">
    <property type="entry name" value="Metal-dep_hydrolase_composite"/>
</dbReference>
<dbReference type="InterPro" id="IPR032466">
    <property type="entry name" value="Metal_Hydrolase"/>
</dbReference>
<organism evidence="2 3">
    <name type="scientific">Leucobacter rhizosphaerae</name>
    <dbReference type="NCBI Taxonomy" id="2932245"/>
    <lineage>
        <taxon>Bacteria</taxon>
        <taxon>Bacillati</taxon>
        <taxon>Actinomycetota</taxon>
        <taxon>Actinomycetes</taxon>
        <taxon>Micrococcales</taxon>
        <taxon>Microbacteriaceae</taxon>
        <taxon>Leucobacter</taxon>
    </lineage>
</organism>
<gene>
    <name evidence="2" type="ORF">MUN76_05715</name>
</gene>
<protein>
    <submittedName>
        <fullName evidence="2">Amidohydrolase family protein</fullName>
    </submittedName>
</protein>
<keyword evidence="3" id="KW-1185">Reference proteome</keyword>
<dbReference type="InterPro" id="IPR013108">
    <property type="entry name" value="Amidohydro_3"/>
</dbReference>
<dbReference type="Proteomes" id="UP000831775">
    <property type="component" value="Chromosome"/>
</dbReference>
<evidence type="ECO:0000313" key="3">
    <source>
        <dbReference type="Proteomes" id="UP000831775"/>
    </source>
</evidence>
<sequence length="435" mass="46220">MTSGLWDEHVHFGQWAQQASRLDCGDLTDPDAVLERVRSACVDGATEVIAVRVRGSAWGRSLTRERLDAAGGAVPVVLIGIDLHGAWLNTAALRRYGHDPAGSSHVVEDDCFALVRELDRISDAELDVRVADAAAAAAARGVVGIVDFEMRWGIEDWVRRERSGFDTLRVETAVYPQHLDRAIAEGLRTGDALGTGGRLRVGPLKIITDGSLGTHTAWCCDPYPDGDHGRSLVGPDDLIALLGRARDAGFSAAVHAIGDRAGAAALDAFDAVGVGGRIEHAQLLRTADLARFARLGVEASVQPEHLLDDREAVARLWPGRAERTFPFASLLRSGARLRFGSDAPVAPLDPWRGIAAAVHRSLPGEAAWVPAERIGVEEALRSSMRGSVRPAVGAPADLILLDQDPLRVEPAALTAVEVAATLVGGHLTHVAPGVR</sequence>
<dbReference type="Gene3D" id="2.30.40.10">
    <property type="entry name" value="Urease, subunit C, domain 1"/>
    <property type="match status" value="1"/>
</dbReference>
<dbReference type="EMBL" id="CP095043">
    <property type="protein sequence ID" value="UOQ61466.1"/>
    <property type="molecule type" value="Genomic_DNA"/>
</dbReference>
<feature type="domain" description="Amidohydrolase 3" evidence="1">
    <location>
        <begin position="2"/>
        <end position="427"/>
    </location>
</feature>
<dbReference type="Gene3D" id="3.20.20.140">
    <property type="entry name" value="Metal-dependent hydrolases"/>
    <property type="match status" value="1"/>
</dbReference>